<proteinExistence type="predicted"/>
<accession>A0AAV4NCT9</accession>
<feature type="region of interest" description="Disordered" evidence="1">
    <location>
        <begin position="1"/>
        <end position="38"/>
    </location>
</feature>
<dbReference type="EMBL" id="BPLR01003256">
    <property type="protein sequence ID" value="GIX82627.1"/>
    <property type="molecule type" value="Genomic_DNA"/>
</dbReference>
<name>A0AAV4NCT9_CAEEX</name>
<reference evidence="2 3" key="1">
    <citation type="submission" date="2021-06" db="EMBL/GenBank/DDBJ databases">
        <title>Caerostris extrusa draft genome.</title>
        <authorList>
            <person name="Kono N."/>
            <person name="Arakawa K."/>
        </authorList>
    </citation>
    <scope>NUCLEOTIDE SEQUENCE [LARGE SCALE GENOMIC DNA]</scope>
</reference>
<organism evidence="2 3">
    <name type="scientific">Caerostris extrusa</name>
    <name type="common">Bark spider</name>
    <name type="synonym">Caerostris bankana</name>
    <dbReference type="NCBI Taxonomy" id="172846"/>
    <lineage>
        <taxon>Eukaryota</taxon>
        <taxon>Metazoa</taxon>
        <taxon>Ecdysozoa</taxon>
        <taxon>Arthropoda</taxon>
        <taxon>Chelicerata</taxon>
        <taxon>Arachnida</taxon>
        <taxon>Araneae</taxon>
        <taxon>Araneomorphae</taxon>
        <taxon>Entelegynae</taxon>
        <taxon>Araneoidea</taxon>
        <taxon>Araneidae</taxon>
        <taxon>Caerostris</taxon>
    </lineage>
</organism>
<protein>
    <submittedName>
        <fullName evidence="2">Uncharacterized protein</fullName>
    </submittedName>
</protein>
<comment type="caution">
    <text evidence="2">The sequence shown here is derived from an EMBL/GenBank/DDBJ whole genome shotgun (WGS) entry which is preliminary data.</text>
</comment>
<evidence type="ECO:0000313" key="3">
    <source>
        <dbReference type="Proteomes" id="UP001054945"/>
    </source>
</evidence>
<feature type="compositionally biased region" description="Polar residues" evidence="1">
    <location>
        <begin position="1"/>
        <end position="15"/>
    </location>
</feature>
<dbReference type="Proteomes" id="UP001054945">
    <property type="component" value="Unassembled WGS sequence"/>
</dbReference>
<feature type="compositionally biased region" description="Basic and acidic residues" evidence="1">
    <location>
        <begin position="16"/>
        <end position="27"/>
    </location>
</feature>
<gene>
    <name evidence="2" type="ORF">CEXT_28031</name>
</gene>
<sequence length="88" mass="9996">MNSHGMTLPSFSSSDAHNKPSLSKEESESSSAVGESVGNQRKCALSFLIRHFQSRHPFPNAMFIHPISLFYKKKKKEKECFLFFIQSS</sequence>
<evidence type="ECO:0000313" key="2">
    <source>
        <dbReference type="EMBL" id="GIX82627.1"/>
    </source>
</evidence>
<keyword evidence="3" id="KW-1185">Reference proteome</keyword>
<evidence type="ECO:0000256" key="1">
    <source>
        <dbReference type="SAM" id="MobiDB-lite"/>
    </source>
</evidence>
<dbReference type="AlphaFoldDB" id="A0AAV4NCT9"/>